<reference evidence="2" key="1">
    <citation type="submission" date="2016-03" db="EMBL/GenBank/DDBJ databases">
        <authorList>
            <person name="Ploux O."/>
        </authorList>
    </citation>
    <scope>NUCLEOTIDE SEQUENCE</scope>
    <source>
        <strain evidence="2">UC10</strain>
    </source>
</reference>
<proteinExistence type="predicted"/>
<dbReference type="EMBL" id="FLQS01000010">
    <property type="protein sequence ID" value="SBS73772.1"/>
    <property type="molecule type" value="Genomic_DNA"/>
</dbReference>
<name>A0A1Y5P526_9MYCO</name>
<accession>A0A1Y5P526</accession>
<gene>
    <name evidence="2" type="ORF">MHPYR_180052</name>
</gene>
<sequence length="95" mass="11368">MLLRGLPETGEYKTQSERNGEYTDAEMFSLTLHNEFAQFHRNYLALTVDPEKWEDFEPNRFLPRLEREAYWREKQEETAEQTQAVNDFNAEIGYS</sequence>
<protein>
    <submittedName>
        <fullName evidence="2">Uncharacterized protein</fullName>
    </submittedName>
</protein>
<feature type="region of interest" description="Disordered" evidence="1">
    <location>
        <begin position="1"/>
        <end position="20"/>
    </location>
</feature>
<feature type="compositionally biased region" description="Basic and acidic residues" evidence="1">
    <location>
        <begin position="10"/>
        <end position="20"/>
    </location>
</feature>
<evidence type="ECO:0000313" key="2">
    <source>
        <dbReference type="EMBL" id="SBS73772.1"/>
    </source>
</evidence>
<dbReference type="AlphaFoldDB" id="A0A1Y5P526"/>
<organism evidence="2">
    <name type="scientific">uncultured Mycobacterium sp</name>
    <dbReference type="NCBI Taxonomy" id="171292"/>
    <lineage>
        <taxon>Bacteria</taxon>
        <taxon>Bacillati</taxon>
        <taxon>Actinomycetota</taxon>
        <taxon>Actinomycetes</taxon>
        <taxon>Mycobacteriales</taxon>
        <taxon>Mycobacteriaceae</taxon>
        <taxon>Mycobacterium</taxon>
        <taxon>environmental samples</taxon>
    </lineage>
</organism>
<evidence type="ECO:0000256" key="1">
    <source>
        <dbReference type="SAM" id="MobiDB-lite"/>
    </source>
</evidence>